<evidence type="ECO:0000313" key="4">
    <source>
        <dbReference type="Proteomes" id="UP001280629"/>
    </source>
</evidence>
<reference evidence="3 4" key="1">
    <citation type="submission" date="2023-06" db="EMBL/GenBank/DDBJ databases">
        <title>Sporosarcina sp. nov., isolated from Korean traditional fermented seafood 'Jeotgal'.</title>
        <authorList>
            <person name="Yang A.-I."/>
            <person name="Shin N.-R."/>
        </authorList>
    </citation>
    <scope>NUCLEOTIDE SEQUENCE [LARGE SCALE GENOMIC DNA]</scope>
    <source>
        <strain evidence="3 4">KCTC3840</strain>
    </source>
</reference>
<protein>
    <submittedName>
        <fullName evidence="3">Class D sortase</fullName>
    </submittedName>
</protein>
<dbReference type="InterPro" id="IPR005754">
    <property type="entry name" value="Sortase"/>
</dbReference>
<name>A0ABU4FVH1_9BACL</name>
<sequence length="204" mass="22506">MRIRKLFGALLLMVGIGILFLPFMEKRAYEKSQDEILKAFEKLGSFDASAQTLELPSSEEHKNGDDSSVELLDGVRGLLQIDKIDLEMAIFDGVSANALQKGIGMIEPNKQFDANNIGLAGHRAVAHGKQFNRLDELKLGDEMSVVTQEGTFHYVITDSYVVHQSEVSVLDEGDNPRLTLVTCTPVGSLHPPNRLIVQGELKDK</sequence>
<dbReference type="RefSeq" id="WP_317933918.1">
    <property type="nucleotide sequence ID" value="NZ_JAUBDH010000001.1"/>
</dbReference>
<proteinExistence type="predicted"/>
<dbReference type="InterPro" id="IPR023365">
    <property type="entry name" value="Sortase_dom-sf"/>
</dbReference>
<keyword evidence="2" id="KW-0472">Membrane</keyword>
<keyword evidence="1" id="KW-0378">Hydrolase</keyword>
<dbReference type="EMBL" id="JAUBDH010000001">
    <property type="protein sequence ID" value="MDW0108706.1"/>
    <property type="molecule type" value="Genomic_DNA"/>
</dbReference>
<feature type="transmembrane region" description="Helical" evidence="2">
    <location>
        <begin position="6"/>
        <end position="24"/>
    </location>
</feature>
<dbReference type="Gene3D" id="2.40.260.10">
    <property type="entry name" value="Sortase"/>
    <property type="match status" value="1"/>
</dbReference>
<dbReference type="Proteomes" id="UP001280629">
    <property type="component" value="Unassembled WGS sequence"/>
</dbReference>
<keyword evidence="2" id="KW-1133">Transmembrane helix</keyword>
<organism evidence="3 4">
    <name type="scientific">Sporosarcina aquimarina</name>
    <dbReference type="NCBI Taxonomy" id="114975"/>
    <lineage>
        <taxon>Bacteria</taxon>
        <taxon>Bacillati</taxon>
        <taxon>Bacillota</taxon>
        <taxon>Bacilli</taxon>
        <taxon>Bacillales</taxon>
        <taxon>Caryophanaceae</taxon>
        <taxon>Sporosarcina</taxon>
    </lineage>
</organism>
<evidence type="ECO:0000256" key="2">
    <source>
        <dbReference type="SAM" id="Phobius"/>
    </source>
</evidence>
<dbReference type="Pfam" id="PF04203">
    <property type="entry name" value="Sortase"/>
    <property type="match status" value="1"/>
</dbReference>
<gene>
    <name evidence="3" type="ORF">QT716_01440</name>
</gene>
<dbReference type="InterPro" id="IPR042000">
    <property type="entry name" value="Sortase_D_2"/>
</dbReference>
<dbReference type="NCBIfam" id="TIGR01076">
    <property type="entry name" value="sortase_fam"/>
    <property type="match status" value="1"/>
</dbReference>
<dbReference type="SUPFAM" id="SSF63817">
    <property type="entry name" value="Sortase"/>
    <property type="match status" value="1"/>
</dbReference>
<accession>A0ABU4FVH1</accession>
<evidence type="ECO:0000256" key="1">
    <source>
        <dbReference type="ARBA" id="ARBA00022801"/>
    </source>
</evidence>
<dbReference type="CDD" id="cd06166">
    <property type="entry name" value="Sortase_D_2"/>
    <property type="match status" value="1"/>
</dbReference>
<keyword evidence="2" id="KW-0812">Transmembrane</keyword>
<comment type="caution">
    <text evidence="3">The sequence shown here is derived from an EMBL/GenBank/DDBJ whole genome shotgun (WGS) entry which is preliminary data.</text>
</comment>
<keyword evidence="4" id="KW-1185">Reference proteome</keyword>
<evidence type="ECO:0000313" key="3">
    <source>
        <dbReference type="EMBL" id="MDW0108706.1"/>
    </source>
</evidence>